<dbReference type="InterPro" id="IPR029068">
    <property type="entry name" value="Glyas_Bleomycin-R_OHBP_Dase"/>
</dbReference>
<dbReference type="Gene3D" id="3.10.180.10">
    <property type="entry name" value="2,3-Dihydroxybiphenyl 1,2-Dioxygenase, domain 1"/>
    <property type="match status" value="1"/>
</dbReference>
<dbReference type="RefSeq" id="WP_093065525.1">
    <property type="nucleotide sequence ID" value="NZ_FNQP01000003.1"/>
</dbReference>
<dbReference type="AlphaFoldDB" id="A0A1H3XQG2"/>
<dbReference type="Pfam" id="PF00903">
    <property type="entry name" value="Glyoxalase"/>
    <property type="match status" value="1"/>
</dbReference>
<feature type="domain" description="VOC" evidence="1">
    <location>
        <begin position="5"/>
        <end position="131"/>
    </location>
</feature>
<dbReference type="InterPro" id="IPR037523">
    <property type="entry name" value="VOC_core"/>
</dbReference>
<dbReference type="OrthoDB" id="8776491at2"/>
<reference evidence="2 3" key="1">
    <citation type="submission" date="2016-10" db="EMBL/GenBank/DDBJ databases">
        <authorList>
            <person name="de Groot N.N."/>
        </authorList>
    </citation>
    <scope>NUCLEOTIDE SEQUENCE [LARGE SCALE GENOMIC DNA]</scope>
    <source>
        <strain evidence="2 3">DSM 21228</strain>
    </source>
</reference>
<evidence type="ECO:0000259" key="1">
    <source>
        <dbReference type="PROSITE" id="PS51819"/>
    </source>
</evidence>
<dbReference type="SUPFAM" id="SSF54593">
    <property type="entry name" value="Glyoxalase/Bleomycin resistance protein/Dihydroxybiphenyl dioxygenase"/>
    <property type="match status" value="1"/>
</dbReference>
<dbReference type="PANTHER" id="PTHR33993:SF2">
    <property type="entry name" value="VOC DOMAIN-CONTAINING PROTEIN"/>
    <property type="match status" value="1"/>
</dbReference>
<dbReference type="EMBL" id="FNQP01000003">
    <property type="protein sequence ID" value="SEA00834.1"/>
    <property type="molecule type" value="Genomic_DNA"/>
</dbReference>
<organism evidence="2 3">
    <name type="scientific">Thiothrix caldifontis</name>
    <dbReference type="NCBI Taxonomy" id="525918"/>
    <lineage>
        <taxon>Bacteria</taxon>
        <taxon>Pseudomonadati</taxon>
        <taxon>Pseudomonadota</taxon>
        <taxon>Gammaproteobacteria</taxon>
        <taxon>Thiotrichales</taxon>
        <taxon>Thiotrichaceae</taxon>
        <taxon>Thiothrix</taxon>
    </lineage>
</organism>
<dbReference type="PANTHER" id="PTHR33993">
    <property type="entry name" value="GLYOXALASE-RELATED"/>
    <property type="match status" value="1"/>
</dbReference>
<dbReference type="InterPro" id="IPR004360">
    <property type="entry name" value="Glyas_Fos-R_dOase_dom"/>
</dbReference>
<gene>
    <name evidence="2" type="ORF">SAMN05660964_00752</name>
</gene>
<sequence length="132" mass="14259">MKANPVGWFEIYVQDMPRAVAFYEAMLETKLENLPMSDPEAWPDLEMWTFPMSDCDNPTYGAAGALVKMGGCPSGGNSTLVYFSCEDCAVDAARAAANGGSIFKEKMSIGEHGFIALVFDTEGNMIGLHSMA</sequence>
<dbReference type="PROSITE" id="PS51819">
    <property type="entry name" value="VOC"/>
    <property type="match status" value="1"/>
</dbReference>
<proteinExistence type="predicted"/>
<dbReference type="STRING" id="525918.SAMN05660964_00752"/>
<dbReference type="InterPro" id="IPR052164">
    <property type="entry name" value="Anthracycline_SecMetBiosynth"/>
</dbReference>
<evidence type="ECO:0000313" key="2">
    <source>
        <dbReference type="EMBL" id="SEA00834.1"/>
    </source>
</evidence>
<name>A0A1H3XQG2_9GAMM</name>
<keyword evidence="3" id="KW-1185">Reference proteome</keyword>
<dbReference type="CDD" id="cd07247">
    <property type="entry name" value="SgaA_N_like"/>
    <property type="match status" value="1"/>
</dbReference>
<protein>
    <recommendedName>
        <fullName evidence="1">VOC domain-containing protein</fullName>
    </recommendedName>
</protein>
<evidence type="ECO:0000313" key="3">
    <source>
        <dbReference type="Proteomes" id="UP000199397"/>
    </source>
</evidence>
<dbReference type="Proteomes" id="UP000199397">
    <property type="component" value="Unassembled WGS sequence"/>
</dbReference>
<accession>A0A1H3XQG2</accession>